<dbReference type="EMBL" id="JABBWM010000075">
    <property type="protein sequence ID" value="KAG2095258.1"/>
    <property type="molecule type" value="Genomic_DNA"/>
</dbReference>
<evidence type="ECO:0000313" key="1">
    <source>
        <dbReference type="EMBL" id="KAG2095258.1"/>
    </source>
</evidence>
<gene>
    <name evidence="1" type="ORF">F5147DRAFT_656909</name>
</gene>
<reference evidence="1" key="1">
    <citation type="journal article" date="2020" name="New Phytol.">
        <title>Comparative genomics reveals dynamic genome evolution in host specialist ectomycorrhizal fungi.</title>
        <authorList>
            <person name="Lofgren L.A."/>
            <person name="Nguyen N.H."/>
            <person name="Vilgalys R."/>
            <person name="Ruytinx J."/>
            <person name="Liao H.L."/>
            <person name="Branco S."/>
            <person name="Kuo A."/>
            <person name="LaButti K."/>
            <person name="Lipzen A."/>
            <person name="Andreopoulos W."/>
            <person name="Pangilinan J."/>
            <person name="Riley R."/>
            <person name="Hundley H."/>
            <person name="Na H."/>
            <person name="Barry K."/>
            <person name="Grigoriev I.V."/>
            <person name="Stajich J.E."/>
            <person name="Kennedy P.G."/>
        </authorList>
    </citation>
    <scope>NUCLEOTIDE SEQUENCE</scope>
    <source>
        <strain evidence="1">FC423</strain>
    </source>
</reference>
<sequence>MDMTVHSALKLEDLYLMQAPTIDQQIQLQEHSVPVWPTQLQQYTQITMLDVIPHHDYNVEVMQTDWAQSQIRGDWEELDHPSGALYHYNMKMLQRLESWIKVSRSKLNGRKWLLVVKPLRMRGIDIYIYYYVVLERRIIAWLELVDGYILFQECTTVRHWNHKRLELEAQCYSNMARVPRQQRALCHRTAIDDNGVSPAL</sequence>
<dbReference type="Proteomes" id="UP000823399">
    <property type="component" value="Unassembled WGS sequence"/>
</dbReference>
<keyword evidence="2" id="KW-1185">Reference proteome</keyword>
<dbReference type="GeneID" id="64696423"/>
<evidence type="ECO:0000313" key="2">
    <source>
        <dbReference type="Proteomes" id="UP000823399"/>
    </source>
</evidence>
<comment type="caution">
    <text evidence="1">The sequence shown here is derived from an EMBL/GenBank/DDBJ whole genome shotgun (WGS) entry which is preliminary data.</text>
</comment>
<accession>A0A9P7JPK1</accession>
<dbReference type="AlphaFoldDB" id="A0A9P7JPK1"/>
<organism evidence="1 2">
    <name type="scientific">Suillus discolor</name>
    <dbReference type="NCBI Taxonomy" id="1912936"/>
    <lineage>
        <taxon>Eukaryota</taxon>
        <taxon>Fungi</taxon>
        <taxon>Dikarya</taxon>
        <taxon>Basidiomycota</taxon>
        <taxon>Agaricomycotina</taxon>
        <taxon>Agaricomycetes</taxon>
        <taxon>Agaricomycetidae</taxon>
        <taxon>Boletales</taxon>
        <taxon>Suillineae</taxon>
        <taxon>Suillaceae</taxon>
        <taxon>Suillus</taxon>
    </lineage>
</organism>
<protein>
    <submittedName>
        <fullName evidence="1">Uncharacterized protein</fullName>
    </submittedName>
</protein>
<name>A0A9P7JPK1_9AGAM</name>
<dbReference type="RefSeq" id="XP_041287773.1">
    <property type="nucleotide sequence ID" value="XM_041434164.1"/>
</dbReference>
<proteinExistence type="predicted"/>
<dbReference type="OrthoDB" id="2678018at2759"/>